<accession>A0A1J5R738</accession>
<reference evidence="2" key="1">
    <citation type="submission" date="2016-10" db="EMBL/GenBank/DDBJ databases">
        <title>Sequence of Gallionella enrichment culture.</title>
        <authorList>
            <person name="Poehlein A."/>
            <person name="Muehling M."/>
            <person name="Daniel R."/>
        </authorList>
    </citation>
    <scope>NUCLEOTIDE SEQUENCE</scope>
</reference>
<dbReference type="SUPFAM" id="SSF53850">
    <property type="entry name" value="Periplasmic binding protein-like II"/>
    <property type="match status" value="1"/>
</dbReference>
<evidence type="ECO:0000313" key="2">
    <source>
        <dbReference type="EMBL" id="OIQ91210.1"/>
    </source>
</evidence>
<gene>
    <name evidence="2" type="primary">fbpA_3</name>
    <name evidence="2" type="ORF">GALL_268720</name>
</gene>
<sequence length="359" mass="39576">MNKDSGSSKGSVMAWLGASVSVAALLLAAPVSAQPASGAANEAVYLYRGADRDQRLLEQARKEGSLVLYTSLALKQSQPLAQAFEKKYGVKVELWRALSGDVLQRTIAEGRAKRYTVDVVETNGPEVEAIGREKLLSEFYSPYFADLPASAIPPSRMWVTDRLEFYAVAYNTNMIKRADIPKSYEGFLDPKWRGKIGIEATDSDWMAAIVNKWGTERGMKFFRALAAMKPDMRKGHILLAQMVAAGEVPVALSAYNANVVTLKRHGGPIDWIPVDPVVGRPQGIALARHAPHPHAALLFADYVLSPEGQQLLSSMGRVPASLKVKSDMNNFPYVMINPATVLDENQKWEDLWDKLFLNK</sequence>
<dbReference type="EMBL" id="MLJW01000266">
    <property type="protein sequence ID" value="OIQ91210.1"/>
    <property type="molecule type" value="Genomic_DNA"/>
</dbReference>
<protein>
    <submittedName>
        <fullName evidence="2">Iron-utilization periplasmic protein</fullName>
    </submittedName>
</protein>
<dbReference type="InterPro" id="IPR006059">
    <property type="entry name" value="SBP"/>
</dbReference>
<keyword evidence="1" id="KW-0732">Signal</keyword>
<dbReference type="PANTHER" id="PTHR30006:SF24">
    <property type="entry name" value="SLL0237 PROTEIN"/>
    <property type="match status" value="1"/>
</dbReference>
<dbReference type="Pfam" id="PF13416">
    <property type="entry name" value="SBP_bac_8"/>
    <property type="match status" value="1"/>
</dbReference>
<organism evidence="2">
    <name type="scientific">mine drainage metagenome</name>
    <dbReference type="NCBI Taxonomy" id="410659"/>
    <lineage>
        <taxon>unclassified sequences</taxon>
        <taxon>metagenomes</taxon>
        <taxon>ecological metagenomes</taxon>
    </lineage>
</organism>
<dbReference type="AlphaFoldDB" id="A0A1J5R738"/>
<proteinExistence type="predicted"/>
<name>A0A1J5R738_9ZZZZ</name>
<dbReference type="Gene3D" id="3.40.190.10">
    <property type="entry name" value="Periplasmic binding protein-like II"/>
    <property type="match status" value="2"/>
</dbReference>
<evidence type="ECO:0000256" key="1">
    <source>
        <dbReference type="ARBA" id="ARBA00022729"/>
    </source>
</evidence>
<dbReference type="PANTHER" id="PTHR30006">
    <property type="entry name" value="THIAMINE-BINDING PERIPLASMIC PROTEIN-RELATED"/>
    <property type="match status" value="1"/>
</dbReference>
<comment type="caution">
    <text evidence="2">The sequence shown here is derived from an EMBL/GenBank/DDBJ whole genome shotgun (WGS) entry which is preliminary data.</text>
</comment>